<sequence length="144" mass="15900">MLVLLIVEVLIGLVFYLLSLIPSTRSTNLQPVVMTFVNSPVIVPKLNSIIAFGIPELTFQSILALVVVIPVIRTWASQVKRVTNLTATIFRDGIWGVVTGSWVTGGYCSAQMVSGTRRATRCTMVLRYVLHHKQSLAAEHPFMC</sequence>
<protein>
    <submittedName>
        <fullName evidence="2">Uncharacterized protein</fullName>
    </submittedName>
</protein>
<name>A0AAV5API9_9AGAM</name>
<dbReference type="Proteomes" id="UP001050691">
    <property type="component" value="Unassembled WGS sequence"/>
</dbReference>
<keyword evidence="1" id="KW-0812">Transmembrane</keyword>
<dbReference type="AlphaFoldDB" id="A0AAV5API9"/>
<keyword evidence="1" id="KW-0472">Membrane</keyword>
<dbReference type="EMBL" id="BPWL01000011">
    <property type="protein sequence ID" value="GJJ15423.1"/>
    <property type="molecule type" value="Genomic_DNA"/>
</dbReference>
<evidence type="ECO:0000256" key="1">
    <source>
        <dbReference type="SAM" id="Phobius"/>
    </source>
</evidence>
<reference evidence="2" key="1">
    <citation type="submission" date="2021-10" db="EMBL/GenBank/DDBJ databases">
        <title>De novo Genome Assembly of Clathrus columnatus (Basidiomycota, Fungi) Using Illumina and Nanopore Sequence Data.</title>
        <authorList>
            <person name="Ogiso-Tanaka E."/>
            <person name="Itagaki H."/>
            <person name="Hosoya T."/>
            <person name="Hosaka K."/>
        </authorList>
    </citation>
    <scope>NUCLEOTIDE SEQUENCE</scope>
    <source>
        <strain evidence="2">MO-923</strain>
    </source>
</reference>
<evidence type="ECO:0000313" key="2">
    <source>
        <dbReference type="EMBL" id="GJJ15423.1"/>
    </source>
</evidence>
<proteinExistence type="predicted"/>
<feature type="transmembrane region" description="Helical" evidence="1">
    <location>
        <begin position="50"/>
        <end position="72"/>
    </location>
</feature>
<comment type="caution">
    <text evidence="2">The sequence shown here is derived from an EMBL/GenBank/DDBJ whole genome shotgun (WGS) entry which is preliminary data.</text>
</comment>
<organism evidence="2 3">
    <name type="scientific">Clathrus columnatus</name>
    <dbReference type="NCBI Taxonomy" id="1419009"/>
    <lineage>
        <taxon>Eukaryota</taxon>
        <taxon>Fungi</taxon>
        <taxon>Dikarya</taxon>
        <taxon>Basidiomycota</taxon>
        <taxon>Agaricomycotina</taxon>
        <taxon>Agaricomycetes</taxon>
        <taxon>Phallomycetidae</taxon>
        <taxon>Phallales</taxon>
        <taxon>Clathraceae</taxon>
        <taxon>Clathrus</taxon>
    </lineage>
</organism>
<keyword evidence="1" id="KW-1133">Transmembrane helix</keyword>
<accession>A0AAV5API9</accession>
<evidence type="ECO:0000313" key="3">
    <source>
        <dbReference type="Proteomes" id="UP001050691"/>
    </source>
</evidence>
<gene>
    <name evidence="2" type="ORF">Clacol_009700</name>
</gene>
<keyword evidence="3" id="KW-1185">Reference proteome</keyword>